<dbReference type="InterPro" id="IPR051634">
    <property type="entry name" value="Extended_Synaptotagmin"/>
</dbReference>
<keyword evidence="8" id="KW-0677">Repeat</keyword>
<dbReference type="InterPro" id="IPR031468">
    <property type="entry name" value="SMP_LBD"/>
</dbReference>
<dbReference type="SMART" id="SM00239">
    <property type="entry name" value="C2"/>
    <property type="match status" value="3"/>
</dbReference>
<evidence type="ECO:0000259" key="17">
    <source>
        <dbReference type="PROSITE" id="PS50004"/>
    </source>
</evidence>
<dbReference type="FunFam" id="2.60.40.150:FF:000093">
    <property type="entry name" value="Extended synaptotagmin 3"/>
    <property type="match status" value="1"/>
</dbReference>
<keyword evidence="6 16" id="KW-0812">Transmembrane</keyword>
<evidence type="ECO:0000256" key="8">
    <source>
        <dbReference type="ARBA" id="ARBA00022737"/>
    </source>
</evidence>
<organism evidence="19 20">
    <name type="scientific">Danaus plexippus plexippus</name>
    <dbReference type="NCBI Taxonomy" id="278856"/>
    <lineage>
        <taxon>Eukaryota</taxon>
        <taxon>Metazoa</taxon>
        <taxon>Ecdysozoa</taxon>
        <taxon>Arthropoda</taxon>
        <taxon>Hexapoda</taxon>
        <taxon>Insecta</taxon>
        <taxon>Pterygota</taxon>
        <taxon>Neoptera</taxon>
        <taxon>Endopterygota</taxon>
        <taxon>Lepidoptera</taxon>
        <taxon>Glossata</taxon>
        <taxon>Ditrysia</taxon>
        <taxon>Papilionoidea</taxon>
        <taxon>Nymphalidae</taxon>
        <taxon>Danainae</taxon>
        <taxon>Danaini</taxon>
        <taxon>Danaina</taxon>
        <taxon>Danaus</taxon>
        <taxon>Danaus</taxon>
    </lineage>
</organism>
<dbReference type="PROSITE" id="PS50004">
    <property type="entry name" value="C2"/>
    <property type="match status" value="3"/>
</dbReference>
<keyword evidence="13" id="KW-0446">Lipid-binding</keyword>
<feature type="region of interest" description="Disordered" evidence="15">
    <location>
        <begin position="609"/>
        <end position="706"/>
    </location>
</feature>
<evidence type="ECO:0000256" key="11">
    <source>
        <dbReference type="ARBA" id="ARBA00022989"/>
    </source>
</evidence>
<evidence type="ECO:0000256" key="1">
    <source>
        <dbReference type="ARBA" id="ARBA00004202"/>
    </source>
</evidence>
<evidence type="ECO:0000256" key="5">
    <source>
        <dbReference type="ARBA" id="ARBA00022475"/>
    </source>
</evidence>
<dbReference type="InterPro" id="IPR035892">
    <property type="entry name" value="C2_domain_sf"/>
</dbReference>
<dbReference type="GO" id="GO:0005509">
    <property type="term" value="F:calcium ion binding"/>
    <property type="evidence" value="ECO:0007669"/>
    <property type="project" value="TreeGrafter"/>
</dbReference>
<dbReference type="GO" id="GO:0006869">
    <property type="term" value="P:lipid transport"/>
    <property type="evidence" value="ECO:0007669"/>
    <property type="project" value="UniProtKB-KW"/>
</dbReference>
<comment type="caution">
    <text evidence="19">The sequence shown here is derived from an EMBL/GenBank/DDBJ whole genome shotgun (WGS) entry which is preliminary data.</text>
</comment>
<dbReference type="PROSITE" id="PS51847">
    <property type="entry name" value="SMP"/>
    <property type="match status" value="1"/>
</dbReference>
<keyword evidence="7" id="KW-0479">Metal-binding</keyword>
<dbReference type="EMBL" id="AGBW02013542">
    <property type="protein sequence ID" value="OWR43243.1"/>
    <property type="molecule type" value="Genomic_DNA"/>
</dbReference>
<dbReference type="CDD" id="cd04050">
    <property type="entry name" value="C2B_Synaptotagmin-like"/>
    <property type="match status" value="1"/>
</dbReference>
<dbReference type="FunFam" id="2.60.40.150:FF:000025">
    <property type="entry name" value="Extended synaptotagmin 2"/>
    <property type="match status" value="1"/>
</dbReference>
<evidence type="ECO:0000256" key="4">
    <source>
        <dbReference type="ARBA" id="ARBA00022448"/>
    </source>
</evidence>
<dbReference type="InParanoid" id="A0A212EP34"/>
<dbReference type="GO" id="GO:0035091">
    <property type="term" value="F:phosphatidylinositol binding"/>
    <property type="evidence" value="ECO:0007669"/>
    <property type="project" value="TreeGrafter"/>
</dbReference>
<evidence type="ECO:0000256" key="14">
    <source>
        <dbReference type="ARBA" id="ARBA00023136"/>
    </source>
</evidence>
<keyword evidence="11 16" id="KW-1133">Transmembrane helix</keyword>
<evidence type="ECO:0000259" key="18">
    <source>
        <dbReference type="PROSITE" id="PS51847"/>
    </source>
</evidence>
<dbReference type="Proteomes" id="UP000007151">
    <property type="component" value="Unassembled WGS sequence"/>
</dbReference>
<evidence type="ECO:0000256" key="10">
    <source>
        <dbReference type="ARBA" id="ARBA00022837"/>
    </source>
</evidence>
<dbReference type="AlphaFoldDB" id="A0A212EP34"/>
<keyword evidence="4" id="KW-0813">Transport</keyword>
<keyword evidence="10" id="KW-0106">Calcium</keyword>
<dbReference type="Pfam" id="PF17047">
    <property type="entry name" value="SMP_LBD"/>
    <property type="match status" value="1"/>
</dbReference>
<dbReference type="GO" id="GO:0005789">
    <property type="term" value="C:endoplasmic reticulum membrane"/>
    <property type="evidence" value="ECO:0007669"/>
    <property type="project" value="UniProtKB-SubCell"/>
</dbReference>
<feature type="transmembrane region" description="Helical" evidence="16">
    <location>
        <begin position="30"/>
        <end position="51"/>
    </location>
</feature>
<evidence type="ECO:0000256" key="13">
    <source>
        <dbReference type="ARBA" id="ARBA00023121"/>
    </source>
</evidence>
<dbReference type="GO" id="GO:0005544">
    <property type="term" value="F:calcium-dependent phospholipid binding"/>
    <property type="evidence" value="ECO:0007669"/>
    <property type="project" value="TreeGrafter"/>
</dbReference>
<evidence type="ECO:0000256" key="6">
    <source>
        <dbReference type="ARBA" id="ARBA00022692"/>
    </source>
</evidence>
<dbReference type="SUPFAM" id="SSF49562">
    <property type="entry name" value="C2 domain (Calcium/lipid-binding domain, CaLB)"/>
    <property type="match status" value="4"/>
</dbReference>
<feature type="compositionally biased region" description="Basic and acidic residues" evidence="15">
    <location>
        <begin position="622"/>
        <end position="632"/>
    </location>
</feature>
<dbReference type="CDD" id="cd04030">
    <property type="entry name" value="C2C_KIAA1228"/>
    <property type="match status" value="1"/>
</dbReference>
<proteinExistence type="inferred from homology"/>
<dbReference type="GO" id="GO:0031210">
    <property type="term" value="F:phosphatidylcholine binding"/>
    <property type="evidence" value="ECO:0007669"/>
    <property type="project" value="TreeGrafter"/>
</dbReference>
<keyword evidence="12" id="KW-0445">Lipid transport</keyword>
<evidence type="ECO:0000256" key="15">
    <source>
        <dbReference type="SAM" id="MobiDB-lite"/>
    </source>
</evidence>
<feature type="region of interest" description="Disordered" evidence="15">
    <location>
        <begin position="778"/>
        <end position="873"/>
    </location>
</feature>
<evidence type="ECO:0000313" key="19">
    <source>
        <dbReference type="EMBL" id="OWR43243.1"/>
    </source>
</evidence>
<evidence type="ECO:0000256" key="16">
    <source>
        <dbReference type="SAM" id="Phobius"/>
    </source>
</evidence>
<dbReference type="STRING" id="278856.A0A212EP34"/>
<feature type="domain" description="C2" evidence="17">
    <location>
        <begin position="277"/>
        <end position="405"/>
    </location>
</feature>
<dbReference type="Gene3D" id="2.60.40.150">
    <property type="entry name" value="C2 domain"/>
    <property type="match status" value="4"/>
</dbReference>
<evidence type="ECO:0000256" key="2">
    <source>
        <dbReference type="ARBA" id="ARBA00004477"/>
    </source>
</evidence>
<evidence type="ECO:0000256" key="7">
    <source>
        <dbReference type="ARBA" id="ARBA00022723"/>
    </source>
</evidence>
<keyword evidence="9" id="KW-0256">Endoplasmic reticulum</keyword>
<dbReference type="Pfam" id="PF00168">
    <property type="entry name" value="C2"/>
    <property type="match status" value="4"/>
</dbReference>
<sequence>MPVNSKFALPVSSDENLSVLSIIYRFFKKVSIVGAVYLVGYMQWSVAWLLGPVVLSVMRDQWRRDSEYRRNLAKTAALSSEKDIVLAKLDDLPAWVFFPDVERAEWLNRILLQVWPNVNHYARTLLKDTIEPAVAESLANFKLNGFKFERMILGTIAPRVGGVKVYDKNLSRDEIIMDVDLFYAGDCDISFVLQRIRGGIKDLQIHGMVRVVMKPLISKMPLVGGLQVFFLNNPSIDFNLVGAADVLDMPGFSDILRRCIVEQISRMMVLPNKLPIKLSDEIPTVDLRMPEPEGVLRIHLVQAQNLMKKDVSMLGKGKSDPYAIITVGAQQWKTKHIDNNINPRWEFWCEARIMQTLGQALDIEVFDKDEGNDDDKLGRFCFTNYIIYAIISSRKSQVLQCELWDWDPGMGIQNDDYLGRCSLDISQVVRAGRLDTWQTLQQAKTGKVHLRLSWHRFSTDLLDLSHALTSTQLVKNAELSSAVLSVYIDSCKHLPNARAQSRPDPYLVVTVGKKSENTGVQMRTDSPVYEIGYSFLVQNPEIDVLEIKVLDQKTGNQLGMLSYGISALLKEKNFTMLNQPMNLQKSGPESKIIIAAQLKILKEAVKEEDFDEETVSVASEPSDDRTEDKKPDPPSTETTAVAPAVPSNTDLKNMEDTPPATDTIDNNSEKSIPVEQIIKEVDVPQESQAPSERDSPKLIHRTSSITTSAGDGLHRLLVLDQKTGNQLGMLSYGISALLKEKNFTMLNQPMNLQKSGPESKIIIAAQLKILKEAVKEEDFDEETVSVASEPSDDRTEDKKPDPPSTETTAVAAAVPSNTDLKNMEDTPPATDTIDNNSEKSIPVEQIIKEVDVPQESQAPSERDSPKLIHRTSSITTSAGEAGLGRILLSLRYSMQNQTLYVVVHKIMNIPLKDPTNVPDPYVKLYLLPGRSKDSKRKTVVVKDNCMPEYDEQFEWSIPLAELHSRQLEVTVATHKGFLGGSPVIGQVIVHLNQYDFREAKTLWFDLLPETSPRE</sequence>
<dbReference type="PANTHER" id="PTHR45761">
    <property type="entry name" value="EXTENDED SYNAPTOTAGMIN-LIKE PROTEIN 2, ISOFORM C"/>
    <property type="match status" value="1"/>
</dbReference>
<comment type="subcellular location">
    <subcellularLocation>
        <location evidence="1">Cell membrane</location>
        <topology evidence="1">Peripheral membrane protein</topology>
    </subcellularLocation>
    <subcellularLocation>
        <location evidence="2">Endoplasmic reticulum membrane</location>
        <topology evidence="2">Multi-pass membrane protein</topology>
    </subcellularLocation>
</comment>
<evidence type="ECO:0000256" key="9">
    <source>
        <dbReference type="ARBA" id="ARBA00022824"/>
    </source>
</evidence>
<dbReference type="InterPro" id="IPR037752">
    <property type="entry name" value="C2C_KIAA1228"/>
</dbReference>
<feature type="domain" description="C2" evidence="17">
    <location>
        <begin position="463"/>
        <end position="581"/>
    </location>
</feature>
<dbReference type="GO" id="GO:0061817">
    <property type="term" value="P:endoplasmic reticulum-plasma membrane tethering"/>
    <property type="evidence" value="ECO:0007669"/>
    <property type="project" value="InterPro"/>
</dbReference>
<feature type="domain" description="SMP-LTD" evidence="18">
    <location>
        <begin position="100"/>
        <end position="279"/>
    </location>
</feature>
<keyword evidence="20" id="KW-1185">Reference proteome</keyword>
<dbReference type="PANTHER" id="PTHR45761:SF1">
    <property type="entry name" value="EXTENDED SYNAPTOTAGMIN-LIKE PROTEIN 2, ISOFORM C"/>
    <property type="match status" value="1"/>
</dbReference>
<evidence type="ECO:0000256" key="12">
    <source>
        <dbReference type="ARBA" id="ARBA00023055"/>
    </source>
</evidence>
<dbReference type="InterPro" id="IPR039010">
    <property type="entry name" value="Synaptotagmin_SMP"/>
</dbReference>
<dbReference type="GO" id="GO:0005886">
    <property type="term" value="C:plasma membrane"/>
    <property type="evidence" value="ECO:0007669"/>
    <property type="project" value="UniProtKB-SubCell"/>
</dbReference>
<dbReference type="FunCoup" id="A0A212EP34">
    <property type="interactions" value="658"/>
</dbReference>
<feature type="domain" description="C2" evidence="17">
    <location>
        <begin position="882"/>
        <end position="1004"/>
    </location>
</feature>
<dbReference type="KEGG" id="dpl:KGM_204224"/>
<reference evidence="19 20" key="1">
    <citation type="journal article" date="2011" name="Cell">
        <title>The monarch butterfly genome yields insights into long-distance migration.</title>
        <authorList>
            <person name="Zhan S."/>
            <person name="Merlin C."/>
            <person name="Boore J.L."/>
            <person name="Reppert S.M."/>
        </authorList>
    </citation>
    <scope>NUCLEOTIDE SEQUENCE [LARGE SCALE GENOMIC DNA]</scope>
    <source>
        <strain evidence="19">F-2</strain>
    </source>
</reference>
<protein>
    <submittedName>
        <fullName evidence="19">Synaptotagmin</fullName>
    </submittedName>
</protein>
<dbReference type="eggNOG" id="KOG1012">
    <property type="taxonomic scope" value="Eukaryota"/>
</dbReference>
<dbReference type="GO" id="GO:0008429">
    <property type="term" value="F:phosphatidylethanolamine binding"/>
    <property type="evidence" value="ECO:0007669"/>
    <property type="project" value="TreeGrafter"/>
</dbReference>
<name>A0A212EP34_DANPL</name>
<keyword evidence="5" id="KW-1003">Cell membrane</keyword>
<dbReference type="CDD" id="cd21670">
    <property type="entry name" value="SMP_ESyt"/>
    <property type="match status" value="1"/>
</dbReference>
<accession>A0A212EP34</accession>
<feature type="compositionally biased region" description="Basic and acidic residues" evidence="15">
    <location>
        <begin position="791"/>
        <end position="801"/>
    </location>
</feature>
<dbReference type="InterPro" id="IPR000008">
    <property type="entry name" value="C2_dom"/>
</dbReference>
<comment type="similarity">
    <text evidence="3">Belongs to the extended synaptotagmin family.</text>
</comment>
<dbReference type="InterPro" id="IPR037749">
    <property type="entry name" value="Ext_Synaptotagmin_C2B"/>
</dbReference>
<keyword evidence="14 16" id="KW-0472">Membrane</keyword>
<gene>
    <name evidence="19" type="ORF">KGM_204224</name>
</gene>
<evidence type="ECO:0000256" key="3">
    <source>
        <dbReference type="ARBA" id="ARBA00005867"/>
    </source>
</evidence>
<evidence type="ECO:0000313" key="20">
    <source>
        <dbReference type="Proteomes" id="UP000007151"/>
    </source>
</evidence>